<evidence type="ECO:0000256" key="5">
    <source>
        <dbReference type="ARBA" id="ARBA00023002"/>
    </source>
</evidence>
<keyword evidence="4" id="KW-0274">FAD</keyword>
<dbReference type="InterPro" id="IPR006076">
    <property type="entry name" value="FAD-dep_OxRdtase"/>
</dbReference>
<evidence type="ECO:0000256" key="3">
    <source>
        <dbReference type="ARBA" id="ARBA00022630"/>
    </source>
</evidence>
<evidence type="ECO:0000313" key="7">
    <source>
        <dbReference type="EMBL" id="CAJ2513008.1"/>
    </source>
</evidence>
<dbReference type="AlphaFoldDB" id="A0AAI8YQ26"/>
<keyword evidence="8" id="KW-1185">Reference proteome</keyword>
<keyword evidence="5" id="KW-0560">Oxidoreductase</keyword>
<comment type="cofactor">
    <cofactor evidence="1">
        <name>FAD</name>
        <dbReference type="ChEBI" id="CHEBI:57692"/>
    </cofactor>
</comment>
<name>A0AAI8YQ26_9PEZI</name>
<dbReference type="GO" id="GO:0050660">
    <property type="term" value="F:flavin adenine dinucleotide binding"/>
    <property type="evidence" value="ECO:0007669"/>
    <property type="project" value="InterPro"/>
</dbReference>
<accession>A0AAI8YQ26</accession>
<dbReference type="Gene3D" id="3.50.50.60">
    <property type="entry name" value="FAD/NAD(P)-binding domain"/>
    <property type="match status" value="1"/>
</dbReference>
<dbReference type="GO" id="GO:0051698">
    <property type="term" value="F:saccharopine oxidase activity"/>
    <property type="evidence" value="ECO:0007669"/>
    <property type="project" value="TreeGrafter"/>
</dbReference>
<dbReference type="Proteomes" id="UP001295740">
    <property type="component" value="Unassembled WGS sequence"/>
</dbReference>
<dbReference type="PANTHER" id="PTHR10961:SF24">
    <property type="entry name" value="HYPOTHETICAL FRUCTOSYL AMINE:OXYGEN OXIDOREDUCTASE (EUROFUNG)"/>
    <property type="match status" value="1"/>
</dbReference>
<evidence type="ECO:0000256" key="1">
    <source>
        <dbReference type="ARBA" id="ARBA00001974"/>
    </source>
</evidence>
<feature type="domain" description="FAD dependent oxidoreductase" evidence="6">
    <location>
        <begin position="8"/>
        <end position="410"/>
    </location>
</feature>
<gene>
    <name evidence="7" type="ORF">KHLLAP_LOCUS13476</name>
</gene>
<evidence type="ECO:0000259" key="6">
    <source>
        <dbReference type="Pfam" id="PF01266"/>
    </source>
</evidence>
<dbReference type="InterPro" id="IPR036188">
    <property type="entry name" value="FAD/NAD-bd_sf"/>
</dbReference>
<evidence type="ECO:0000256" key="2">
    <source>
        <dbReference type="ARBA" id="ARBA00010989"/>
    </source>
</evidence>
<proteinExistence type="inferred from homology"/>
<organism evidence="7 8">
    <name type="scientific">Anthostomella pinea</name>
    <dbReference type="NCBI Taxonomy" id="933095"/>
    <lineage>
        <taxon>Eukaryota</taxon>
        <taxon>Fungi</taxon>
        <taxon>Dikarya</taxon>
        <taxon>Ascomycota</taxon>
        <taxon>Pezizomycotina</taxon>
        <taxon>Sordariomycetes</taxon>
        <taxon>Xylariomycetidae</taxon>
        <taxon>Xylariales</taxon>
        <taxon>Xylariaceae</taxon>
        <taxon>Anthostomella</taxon>
    </lineage>
</organism>
<dbReference type="SUPFAM" id="SSF51905">
    <property type="entry name" value="FAD/NAD(P)-binding domain"/>
    <property type="match status" value="1"/>
</dbReference>
<dbReference type="Gene3D" id="3.30.9.10">
    <property type="entry name" value="D-Amino Acid Oxidase, subunit A, domain 2"/>
    <property type="match status" value="1"/>
</dbReference>
<keyword evidence="3" id="KW-0285">Flavoprotein</keyword>
<dbReference type="Pfam" id="PF01266">
    <property type="entry name" value="DAO"/>
    <property type="match status" value="1"/>
</dbReference>
<protein>
    <submittedName>
        <fullName evidence="7">Uu.00g011270.m01.CDS01</fullName>
    </submittedName>
</protein>
<dbReference type="GO" id="GO:0008115">
    <property type="term" value="F:sarcosine oxidase activity"/>
    <property type="evidence" value="ECO:0007669"/>
    <property type="project" value="TreeGrafter"/>
</dbReference>
<evidence type="ECO:0000313" key="8">
    <source>
        <dbReference type="Proteomes" id="UP001295740"/>
    </source>
</evidence>
<reference evidence="7" key="1">
    <citation type="submission" date="2023-10" db="EMBL/GenBank/DDBJ databases">
        <authorList>
            <person name="Hackl T."/>
        </authorList>
    </citation>
    <scope>NUCLEOTIDE SEQUENCE</scope>
</reference>
<dbReference type="PANTHER" id="PTHR10961">
    <property type="entry name" value="PEROXISOMAL SARCOSINE OXIDASE"/>
    <property type="match status" value="1"/>
</dbReference>
<dbReference type="EMBL" id="CAUWAG010000020">
    <property type="protein sequence ID" value="CAJ2513008.1"/>
    <property type="molecule type" value="Genomic_DNA"/>
</dbReference>
<comment type="caution">
    <text evidence="7">The sequence shown here is derived from an EMBL/GenBank/DDBJ whole genome shotgun (WGS) entry which is preliminary data.</text>
</comment>
<dbReference type="InterPro" id="IPR045170">
    <property type="entry name" value="MTOX"/>
</dbReference>
<evidence type="ECO:0000256" key="4">
    <source>
        <dbReference type="ARBA" id="ARBA00022827"/>
    </source>
</evidence>
<comment type="similarity">
    <text evidence="2">Belongs to the MSOX/MTOX family.</text>
</comment>
<sequence>MLSKDSSILIIGAGTWGCSIALELARNGYTDITVLDGEEVPSSIAAGNDVNKIMEEGSQSEEDTDSAYAWNRLHDICTEAWLNDPLYKPFYHRTGYVMAASSDYAYAALLDDIRGHEAEYQQLDSAEGFRRTMPEGVLTGDFKGWRGFSKPTGAGWVFARGAVVAAKQEAEKLGARFITGHRGDVVELLFETAGLQDERIGAGGGRLQGVKTADGTVHTAHTTILANGANADFLLDLKYQLRPTAWTLAHIKMTPEEAKLYKDLPVLFHIEKGFFMEPTADTHELKICDEHPGYINPIYSSGSDNSDKSIKPGNKSIVGSRPFAKQQIPLESEARVRAFLRETMPQLAERPFSFARICWDADTPDRMPLIDWHPSSSESESDPDRRNFLLAVGGSGHCFKTMPAMGRVVREFLEGRVDERTRRAFRWRPETAVDRDWWDVQDRWGADGKVIDFGVVKGWTSIGQ</sequence>